<dbReference type="InterPro" id="IPR001995">
    <property type="entry name" value="Peptidase_A2_cat"/>
</dbReference>
<dbReference type="InterPro" id="IPR001969">
    <property type="entry name" value="Aspartic_peptidase_AS"/>
</dbReference>
<evidence type="ECO:0000259" key="3">
    <source>
        <dbReference type="PROSITE" id="PS50175"/>
    </source>
</evidence>
<dbReference type="GO" id="GO:0004190">
    <property type="term" value="F:aspartic-type endopeptidase activity"/>
    <property type="evidence" value="ECO:0007669"/>
    <property type="project" value="InterPro"/>
</dbReference>
<accession>A0A1U7HXW2</accession>
<feature type="signal peptide" evidence="2">
    <location>
        <begin position="1"/>
        <end position="21"/>
    </location>
</feature>
<protein>
    <submittedName>
        <fullName evidence="4">Aspartyl protease</fullName>
    </submittedName>
</protein>
<organism evidence="4 5">
    <name type="scientific">Chroogloeocystis siderophila 5.2 s.c.1</name>
    <dbReference type="NCBI Taxonomy" id="247279"/>
    <lineage>
        <taxon>Bacteria</taxon>
        <taxon>Bacillati</taxon>
        <taxon>Cyanobacteriota</taxon>
        <taxon>Cyanophyceae</taxon>
        <taxon>Oscillatoriophycideae</taxon>
        <taxon>Chroococcales</taxon>
        <taxon>Chroococcaceae</taxon>
        <taxon>Chroogloeocystis</taxon>
    </lineage>
</organism>
<keyword evidence="2" id="KW-0732">Signal</keyword>
<dbReference type="Pfam" id="PF13975">
    <property type="entry name" value="gag-asp_proteas"/>
    <property type="match status" value="1"/>
</dbReference>
<dbReference type="PROSITE" id="PS50175">
    <property type="entry name" value="ASP_PROT_RETROV"/>
    <property type="match status" value="1"/>
</dbReference>
<dbReference type="InterPro" id="IPR034122">
    <property type="entry name" value="Retropepsin-like_bacterial"/>
</dbReference>
<dbReference type="PROSITE" id="PS00141">
    <property type="entry name" value="ASP_PROTEASE"/>
    <property type="match status" value="1"/>
</dbReference>
<evidence type="ECO:0000256" key="2">
    <source>
        <dbReference type="SAM" id="SignalP"/>
    </source>
</evidence>
<keyword evidence="5" id="KW-1185">Reference proteome</keyword>
<dbReference type="InterPro" id="IPR021109">
    <property type="entry name" value="Peptidase_aspartic_dom_sf"/>
</dbReference>
<dbReference type="GO" id="GO:0006508">
    <property type="term" value="P:proteolysis"/>
    <property type="evidence" value="ECO:0007669"/>
    <property type="project" value="UniProtKB-KW"/>
</dbReference>
<comment type="caution">
    <text evidence="4">The sequence shown here is derived from an EMBL/GenBank/DDBJ whole genome shotgun (WGS) entry which is preliminary data.</text>
</comment>
<dbReference type="Proteomes" id="UP000185984">
    <property type="component" value="Unassembled WGS sequence"/>
</dbReference>
<evidence type="ECO:0000313" key="4">
    <source>
        <dbReference type="EMBL" id="OKH28471.1"/>
    </source>
</evidence>
<sequence>MLKIYPAPAAIIFLSSTIAIAGVGCNSKPYTHRLSHTASVTHKSPSDTASVKKSAVATKLPSVTPNVQPSQFELALDKATAAYTISQSARSADDWRLVVSKWQEALALMKAVPTDSQQRVIAQKKITEYQQNIEYAQQQVNLNSTTTPQLEGLPLNAVEPEVLEVLPPVEQNQTVIRIPVKRRESGTPVINVTFNGTQKFEMIVDTGASNTVITQAIATALGIKPTTTAKANTASDRGVEFLIGYVDTIEVGGVIVNNLPVAIAPSAQLETGLLGHDFFQNYDLTFKRDVIEFRPR</sequence>
<name>A0A1U7HXW2_9CHRO</name>
<dbReference type="PROSITE" id="PS51257">
    <property type="entry name" value="PROKAR_LIPOPROTEIN"/>
    <property type="match status" value="1"/>
</dbReference>
<dbReference type="EMBL" id="MRCC01000003">
    <property type="protein sequence ID" value="OKH28471.1"/>
    <property type="molecule type" value="Genomic_DNA"/>
</dbReference>
<keyword evidence="4" id="KW-0645">Protease</keyword>
<dbReference type="RefSeq" id="WP_073548269.1">
    <property type="nucleotide sequence ID" value="NZ_CAWMVK010000023.1"/>
</dbReference>
<gene>
    <name evidence="4" type="ORF">NIES1031_04340</name>
</gene>
<evidence type="ECO:0000313" key="5">
    <source>
        <dbReference type="Proteomes" id="UP000185984"/>
    </source>
</evidence>
<dbReference type="CDD" id="cd05483">
    <property type="entry name" value="retropepsin_like_bacteria"/>
    <property type="match status" value="1"/>
</dbReference>
<dbReference type="SUPFAM" id="SSF50630">
    <property type="entry name" value="Acid proteases"/>
    <property type="match status" value="1"/>
</dbReference>
<feature type="domain" description="Peptidase A2" evidence="3">
    <location>
        <begin position="200"/>
        <end position="215"/>
    </location>
</feature>
<dbReference type="STRING" id="247279.NIES1031_04340"/>
<dbReference type="AlphaFoldDB" id="A0A1U7HXW2"/>
<proteinExistence type="predicted"/>
<evidence type="ECO:0000256" key="1">
    <source>
        <dbReference type="ARBA" id="ARBA00022801"/>
    </source>
</evidence>
<dbReference type="OrthoDB" id="513120at2"/>
<dbReference type="Gene3D" id="2.40.70.10">
    <property type="entry name" value="Acid Proteases"/>
    <property type="match status" value="1"/>
</dbReference>
<reference evidence="4 5" key="1">
    <citation type="submission" date="2016-11" db="EMBL/GenBank/DDBJ databases">
        <title>Draft Genome Sequences of Nine Cyanobacterial Strains from Diverse Habitats.</title>
        <authorList>
            <person name="Zhu T."/>
            <person name="Hou S."/>
            <person name="Lu X."/>
            <person name="Hess W.R."/>
        </authorList>
    </citation>
    <scope>NUCLEOTIDE SEQUENCE [LARGE SCALE GENOMIC DNA]</scope>
    <source>
        <strain evidence="4 5">5.2 s.c.1</strain>
    </source>
</reference>
<keyword evidence="1" id="KW-0378">Hydrolase</keyword>
<feature type="chain" id="PRO_5012188647" evidence="2">
    <location>
        <begin position="22"/>
        <end position="296"/>
    </location>
</feature>